<protein>
    <submittedName>
        <fullName evidence="1">Uncharacterized protein</fullName>
    </submittedName>
</protein>
<gene>
    <name evidence="1" type="ORF">MENTE1834_LOCUS24339</name>
</gene>
<dbReference type="EMBL" id="CAVMJV010000032">
    <property type="protein sequence ID" value="CAK5077421.1"/>
    <property type="molecule type" value="Genomic_DNA"/>
</dbReference>
<evidence type="ECO:0000313" key="2">
    <source>
        <dbReference type="Proteomes" id="UP001497535"/>
    </source>
</evidence>
<dbReference type="Proteomes" id="UP001497535">
    <property type="component" value="Unassembled WGS sequence"/>
</dbReference>
<proteinExistence type="predicted"/>
<keyword evidence="2" id="KW-1185">Reference proteome</keyword>
<organism evidence="1 2">
    <name type="scientific">Meloidogyne enterolobii</name>
    <name type="common">Root-knot nematode worm</name>
    <name type="synonym">Meloidogyne mayaguensis</name>
    <dbReference type="NCBI Taxonomy" id="390850"/>
    <lineage>
        <taxon>Eukaryota</taxon>
        <taxon>Metazoa</taxon>
        <taxon>Ecdysozoa</taxon>
        <taxon>Nematoda</taxon>
        <taxon>Chromadorea</taxon>
        <taxon>Rhabditida</taxon>
        <taxon>Tylenchina</taxon>
        <taxon>Tylenchomorpha</taxon>
        <taxon>Tylenchoidea</taxon>
        <taxon>Meloidogynidae</taxon>
        <taxon>Meloidogyninae</taxon>
        <taxon>Meloidogyne</taxon>
    </lineage>
</organism>
<evidence type="ECO:0000313" key="1">
    <source>
        <dbReference type="EMBL" id="CAK5077421.1"/>
    </source>
</evidence>
<comment type="caution">
    <text evidence="1">The sequence shown here is derived from an EMBL/GenBank/DDBJ whole genome shotgun (WGS) entry which is preliminary data.</text>
</comment>
<sequence length="439" mass="49980">MLFTTQIIFFIVFLPCILLSIKEDSELIEIENDRHFKDVNAKKLNLEFPEELNLIIGIEEEIQFTYRGPLSSHLELVFDFDHNILNVTPTRLVLNPGNDSTSKLSVVGLSLSSRTFIDLKDCFFTNGTRRIGKCPFNQDDVFVRLVVARSSIISVLVIVTGWIYFSAWSISFYPQIILNWQRKSVIGLNFDFLLLNIIGFFCYTIYNLLLYFDPIVQDIYIARHGNRSLIPVLLNDVIFSGQALFACLITAFQCFVYERGTQRISYTCRIWASILLGFSSLSLLLALFSFFNWLDFINYLSYVKMAVTLSKYFPQAILNFKRKSTIGWSIGNVLLDATGGTMDILQMILQAKNTADWSAFVGNPVKFGLGFVSIIFDVLFIIQHYVLYPHKESDTYDQVSNPVTPVPATLSVVGLNADLEREDDNTQFPISGTLHSAHK</sequence>
<reference evidence="1" key="1">
    <citation type="submission" date="2023-11" db="EMBL/GenBank/DDBJ databases">
        <authorList>
            <person name="Poullet M."/>
        </authorList>
    </citation>
    <scope>NUCLEOTIDE SEQUENCE</scope>
    <source>
        <strain evidence="1">E1834</strain>
    </source>
</reference>
<name>A0ACB0ZEE3_MELEN</name>
<accession>A0ACB0ZEE3</accession>